<keyword evidence="6" id="KW-1185">Reference proteome</keyword>
<dbReference type="EMBL" id="JANJOU010000029">
    <property type="protein sequence ID" value="MCR0985134.1"/>
    <property type="molecule type" value="Genomic_DNA"/>
</dbReference>
<dbReference type="SMART" id="SM00345">
    <property type="entry name" value="HTH_GNTR"/>
    <property type="match status" value="1"/>
</dbReference>
<dbReference type="PANTHER" id="PTHR43537">
    <property type="entry name" value="TRANSCRIPTIONAL REGULATOR, GNTR FAMILY"/>
    <property type="match status" value="1"/>
</dbReference>
<evidence type="ECO:0000313" key="5">
    <source>
        <dbReference type="EMBL" id="MCR0985134.1"/>
    </source>
</evidence>
<dbReference type="InterPro" id="IPR011711">
    <property type="entry name" value="GntR_C"/>
</dbReference>
<proteinExistence type="predicted"/>
<dbReference type="Pfam" id="PF07729">
    <property type="entry name" value="FCD"/>
    <property type="match status" value="1"/>
</dbReference>
<keyword evidence="1" id="KW-0805">Transcription regulation</keyword>
<dbReference type="InterPro" id="IPR008920">
    <property type="entry name" value="TF_FadR/GntR_C"/>
</dbReference>
<dbReference type="SUPFAM" id="SSF46785">
    <property type="entry name" value="Winged helix' DNA-binding domain"/>
    <property type="match status" value="1"/>
</dbReference>
<keyword evidence="3" id="KW-0804">Transcription</keyword>
<accession>A0ABT1XBQ0</accession>
<dbReference type="PANTHER" id="PTHR43537:SF39">
    <property type="entry name" value="HTH-TYPE TRANSCRIPTIONAL REGULATOR MCBR"/>
    <property type="match status" value="1"/>
</dbReference>
<dbReference type="Proteomes" id="UP001524642">
    <property type="component" value="Unassembled WGS sequence"/>
</dbReference>
<comment type="caution">
    <text evidence="5">The sequence shown here is derived from an EMBL/GenBank/DDBJ whole genome shotgun (WGS) entry which is preliminary data.</text>
</comment>
<sequence>MGVPEIPVREGQDGPALEEVAYHRLREALGSGTFLPGDRLSIRRVAAALGMSSMPARTALRRLAAEKALELLPSGTAIVPHLTRAAFVELSAVRAELEPLAIRLAAPRLVPSALDELGALIGAHDDARSRGDAEAVLRHDRDFLFRVYRAADAPMLLGLIETLWLRRGPIFWQLRWVSLASGGMRHRHEEILAALRTGDGEAASAALRREILDASLFIQGATRFPDDDAPADRLARLGRPLREGGAP</sequence>
<name>A0ABT1XBQ0_9PROT</name>
<evidence type="ECO:0000313" key="6">
    <source>
        <dbReference type="Proteomes" id="UP001524642"/>
    </source>
</evidence>
<dbReference type="InterPro" id="IPR036388">
    <property type="entry name" value="WH-like_DNA-bd_sf"/>
</dbReference>
<dbReference type="PROSITE" id="PS50949">
    <property type="entry name" value="HTH_GNTR"/>
    <property type="match status" value="1"/>
</dbReference>
<organism evidence="5 6">
    <name type="scientific">Roseomonas populi</name>
    <dbReference type="NCBI Taxonomy" id="3121582"/>
    <lineage>
        <taxon>Bacteria</taxon>
        <taxon>Pseudomonadati</taxon>
        <taxon>Pseudomonadota</taxon>
        <taxon>Alphaproteobacteria</taxon>
        <taxon>Acetobacterales</taxon>
        <taxon>Roseomonadaceae</taxon>
        <taxon>Roseomonas</taxon>
    </lineage>
</organism>
<evidence type="ECO:0000256" key="3">
    <source>
        <dbReference type="ARBA" id="ARBA00023163"/>
    </source>
</evidence>
<keyword evidence="2" id="KW-0238">DNA-binding</keyword>
<evidence type="ECO:0000259" key="4">
    <source>
        <dbReference type="PROSITE" id="PS50949"/>
    </source>
</evidence>
<dbReference type="InterPro" id="IPR036390">
    <property type="entry name" value="WH_DNA-bd_sf"/>
</dbReference>
<dbReference type="Gene3D" id="1.10.10.10">
    <property type="entry name" value="Winged helix-like DNA-binding domain superfamily/Winged helix DNA-binding domain"/>
    <property type="match status" value="1"/>
</dbReference>
<protein>
    <submittedName>
        <fullName evidence="5">GntR family transcriptional regulator</fullName>
    </submittedName>
</protein>
<reference evidence="5 6" key="1">
    <citation type="submission" date="2022-06" db="EMBL/GenBank/DDBJ databases">
        <title>Roseomonas CN29.</title>
        <authorList>
            <person name="Cheng Y."/>
            <person name="He X."/>
        </authorList>
    </citation>
    <scope>NUCLEOTIDE SEQUENCE [LARGE SCALE GENOMIC DNA]</scope>
    <source>
        <strain evidence="5 6">CN29</strain>
    </source>
</reference>
<gene>
    <name evidence="5" type="ORF">NRP21_24075</name>
</gene>
<dbReference type="Pfam" id="PF00392">
    <property type="entry name" value="GntR"/>
    <property type="match status" value="1"/>
</dbReference>
<evidence type="ECO:0000256" key="1">
    <source>
        <dbReference type="ARBA" id="ARBA00023015"/>
    </source>
</evidence>
<evidence type="ECO:0000256" key="2">
    <source>
        <dbReference type="ARBA" id="ARBA00023125"/>
    </source>
</evidence>
<dbReference type="RefSeq" id="WP_257718786.1">
    <property type="nucleotide sequence ID" value="NZ_JANJOU010000029.1"/>
</dbReference>
<dbReference type="InterPro" id="IPR000524">
    <property type="entry name" value="Tscrpt_reg_HTH_GntR"/>
</dbReference>
<feature type="domain" description="HTH gntR-type" evidence="4">
    <location>
        <begin position="15"/>
        <end position="82"/>
    </location>
</feature>
<dbReference type="SMART" id="SM00895">
    <property type="entry name" value="FCD"/>
    <property type="match status" value="1"/>
</dbReference>
<dbReference type="SUPFAM" id="SSF48008">
    <property type="entry name" value="GntR ligand-binding domain-like"/>
    <property type="match status" value="1"/>
</dbReference>
<dbReference type="Gene3D" id="1.20.120.530">
    <property type="entry name" value="GntR ligand-binding domain-like"/>
    <property type="match status" value="1"/>
</dbReference>